<gene>
    <name evidence="3" type="ORF">HW115_02120</name>
</gene>
<dbReference type="InterPro" id="IPR004401">
    <property type="entry name" value="YbaB/EbfC"/>
</dbReference>
<dbReference type="Pfam" id="PF02575">
    <property type="entry name" value="YbaB_DNA_bd"/>
    <property type="match status" value="1"/>
</dbReference>
<evidence type="ECO:0000313" key="4">
    <source>
        <dbReference type="Proteomes" id="UP000557872"/>
    </source>
</evidence>
<dbReference type="Gene3D" id="3.30.1310.10">
    <property type="entry name" value="Nucleoid-associated protein YbaB-like domain"/>
    <property type="match status" value="1"/>
</dbReference>
<reference evidence="3 4" key="1">
    <citation type="submission" date="2020-07" db="EMBL/GenBank/DDBJ databases">
        <title>Roseicoccus Jingziensis gen. nov., sp. nov., isolated from coastal seawater.</title>
        <authorList>
            <person name="Feng X."/>
        </authorList>
    </citation>
    <scope>NUCLEOTIDE SEQUENCE [LARGE SCALE GENOMIC DNA]</scope>
    <source>
        <strain evidence="3 4">N1E253</strain>
    </source>
</reference>
<organism evidence="3 4">
    <name type="scientific">Oceaniferula marina</name>
    <dbReference type="NCBI Taxonomy" id="2748318"/>
    <lineage>
        <taxon>Bacteria</taxon>
        <taxon>Pseudomonadati</taxon>
        <taxon>Verrucomicrobiota</taxon>
        <taxon>Verrucomicrobiia</taxon>
        <taxon>Verrucomicrobiales</taxon>
        <taxon>Verrucomicrobiaceae</taxon>
        <taxon>Oceaniferula</taxon>
    </lineage>
</organism>
<dbReference type="RefSeq" id="WP_178930924.1">
    <property type="nucleotide sequence ID" value="NZ_JACBAZ010000001.1"/>
</dbReference>
<name>A0A851GIE3_9BACT</name>
<dbReference type="GO" id="GO:0043590">
    <property type="term" value="C:bacterial nucleoid"/>
    <property type="evidence" value="ECO:0007669"/>
    <property type="project" value="UniProtKB-UniRule"/>
</dbReference>
<evidence type="ECO:0000256" key="2">
    <source>
        <dbReference type="HAMAP-Rule" id="MF_00274"/>
    </source>
</evidence>
<comment type="caution">
    <text evidence="3">The sequence shown here is derived from an EMBL/GenBank/DDBJ whole genome shotgun (WGS) entry which is preliminary data.</text>
</comment>
<dbReference type="InterPro" id="IPR036894">
    <property type="entry name" value="YbaB-like_sf"/>
</dbReference>
<dbReference type="EMBL" id="JACBAZ010000001">
    <property type="protein sequence ID" value="NWK54390.1"/>
    <property type="molecule type" value="Genomic_DNA"/>
</dbReference>
<dbReference type="Proteomes" id="UP000557872">
    <property type="component" value="Unassembled WGS sequence"/>
</dbReference>
<keyword evidence="4" id="KW-1185">Reference proteome</keyword>
<evidence type="ECO:0000256" key="1">
    <source>
        <dbReference type="ARBA" id="ARBA00023125"/>
    </source>
</evidence>
<protein>
    <recommendedName>
        <fullName evidence="2">Nucleoid-associated protein HW115_02120</fullName>
    </recommendedName>
</protein>
<dbReference type="PANTHER" id="PTHR33449:SF1">
    <property type="entry name" value="NUCLEOID-ASSOCIATED PROTEIN YBAB"/>
    <property type="match status" value="1"/>
</dbReference>
<comment type="subunit">
    <text evidence="2">Homodimer.</text>
</comment>
<sequence length="101" mass="10427">MDLNKLMQQAQQMQAGMQKTQEELAAKTVEASVGGGKVTVVANGAGDVQSISIDPAVVDPDDVEFLEQLILSGVQEAVTKGKDMAAGEMKKLTGGLGIPGL</sequence>
<comment type="function">
    <text evidence="2">Binds to DNA and alters its conformation. May be involved in regulation of gene expression, nucleoid organization and DNA protection.</text>
</comment>
<proteinExistence type="inferred from homology"/>
<keyword evidence="1 2" id="KW-0238">DNA-binding</keyword>
<dbReference type="HAMAP" id="MF_00274">
    <property type="entry name" value="DNA_YbaB_EbfC"/>
    <property type="match status" value="1"/>
</dbReference>
<dbReference type="AlphaFoldDB" id="A0A851GIE3"/>
<dbReference type="PIRSF" id="PIRSF004555">
    <property type="entry name" value="UCP004555"/>
    <property type="match status" value="1"/>
</dbReference>
<dbReference type="PANTHER" id="PTHR33449">
    <property type="entry name" value="NUCLEOID-ASSOCIATED PROTEIN YBAB"/>
    <property type="match status" value="1"/>
</dbReference>
<keyword evidence="2" id="KW-0963">Cytoplasm</keyword>
<dbReference type="SUPFAM" id="SSF82607">
    <property type="entry name" value="YbaB-like"/>
    <property type="match status" value="1"/>
</dbReference>
<evidence type="ECO:0000313" key="3">
    <source>
        <dbReference type="EMBL" id="NWK54390.1"/>
    </source>
</evidence>
<dbReference type="NCBIfam" id="TIGR00103">
    <property type="entry name" value="DNA_YbaB_EbfC"/>
    <property type="match status" value="1"/>
</dbReference>
<dbReference type="GO" id="GO:0003677">
    <property type="term" value="F:DNA binding"/>
    <property type="evidence" value="ECO:0007669"/>
    <property type="project" value="UniProtKB-UniRule"/>
</dbReference>
<accession>A0A851GIE3</accession>
<dbReference type="GO" id="GO:0005829">
    <property type="term" value="C:cytosol"/>
    <property type="evidence" value="ECO:0007669"/>
    <property type="project" value="TreeGrafter"/>
</dbReference>
<comment type="similarity">
    <text evidence="2">Belongs to the YbaB/EbfC family.</text>
</comment>
<comment type="subcellular location">
    <subcellularLocation>
        <location evidence="2">Cytoplasm</location>
        <location evidence="2">Nucleoid</location>
    </subcellularLocation>
</comment>